<reference evidence="2" key="2">
    <citation type="submission" date="2023-01" db="EMBL/GenBank/DDBJ databases">
        <authorList>
            <person name="Sun Q."/>
            <person name="Evtushenko L."/>
        </authorList>
    </citation>
    <scope>NUCLEOTIDE SEQUENCE</scope>
    <source>
        <strain evidence="2">VKM B-2748</strain>
    </source>
</reference>
<protein>
    <recommendedName>
        <fullName evidence="4">DUF2934 domain-containing protein</fullName>
    </recommendedName>
</protein>
<feature type="region of interest" description="Disordered" evidence="1">
    <location>
        <begin position="55"/>
        <end position="109"/>
    </location>
</feature>
<organism evidence="2 3">
    <name type="scientific">Methylopila turkensis</name>
    <dbReference type="NCBI Taxonomy" id="1437816"/>
    <lineage>
        <taxon>Bacteria</taxon>
        <taxon>Pseudomonadati</taxon>
        <taxon>Pseudomonadota</taxon>
        <taxon>Alphaproteobacteria</taxon>
        <taxon>Hyphomicrobiales</taxon>
        <taxon>Methylopilaceae</taxon>
        <taxon>Methylopila</taxon>
    </lineage>
</organism>
<dbReference type="Proteomes" id="UP001143309">
    <property type="component" value="Unassembled WGS sequence"/>
</dbReference>
<evidence type="ECO:0008006" key="4">
    <source>
        <dbReference type="Google" id="ProtNLM"/>
    </source>
</evidence>
<dbReference type="EMBL" id="BSFL01000001">
    <property type="protein sequence ID" value="GLK79386.1"/>
    <property type="molecule type" value="Genomic_DNA"/>
</dbReference>
<dbReference type="AlphaFoldDB" id="A0A9W6JN14"/>
<comment type="caution">
    <text evidence="2">The sequence shown here is derived from an EMBL/GenBank/DDBJ whole genome shotgun (WGS) entry which is preliminary data.</text>
</comment>
<reference evidence="2" key="1">
    <citation type="journal article" date="2014" name="Int. J. Syst. Evol. Microbiol.">
        <title>Complete genome sequence of Corynebacterium casei LMG S-19264T (=DSM 44701T), isolated from a smear-ripened cheese.</title>
        <authorList>
            <consortium name="US DOE Joint Genome Institute (JGI-PGF)"/>
            <person name="Walter F."/>
            <person name="Albersmeier A."/>
            <person name="Kalinowski J."/>
            <person name="Ruckert C."/>
        </authorList>
    </citation>
    <scope>NUCLEOTIDE SEQUENCE</scope>
    <source>
        <strain evidence="2">VKM B-2748</strain>
    </source>
</reference>
<proteinExistence type="predicted"/>
<sequence>MVPEWVAREEIVMSETPVTPKLRERAKKLWIDAGSPEGREADYLERAKELAALESNPKAGLEPNPLADGVVTPAERGQPIEEAKLQENLGEFPGLQTDRGDRGQAPGRG</sequence>
<gene>
    <name evidence="2" type="ORF">GCM10008174_11270</name>
</gene>
<keyword evidence="3" id="KW-1185">Reference proteome</keyword>
<accession>A0A9W6JN14</accession>
<name>A0A9W6JN14_9HYPH</name>
<evidence type="ECO:0000256" key="1">
    <source>
        <dbReference type="SAM" id="MobiDB-lite"/>
    </source>
</evidence>
<evidence type="ECO:0000313" key="2">
    <source>
        <dbReference type="EMBL" id="GLK79386.1"/>
    </source>
</evidence>
<evidence type="ECO:0000313" key="3">
    <source>
        <dbReference type="Proteomes" id="UP001143309"/>
    </source>
</evidence>